<reference evidence="10 11" key="1">
    <citation type="journal article" date="2016" name="Nat. Commun.">
        <title>Thousands of microbial genomes shed light on interconnected biogeochemical processes in an aquifer system.</title>
        <authorList>
            <person name="Anantharaman K."/>
            <person name="Brown C.T."/>
            <person name="Hug L.A."/>
            <person name="Sharon I."/>
            <person name="Castelle C.J."/>
            <person name="Probst A.J."/>
            <person name="Thomas B.C."/>
            <person name="Singh A."/>
            <person name="Wilkins M.J."/>
            <person name="Karaoz U."/>
            <person name="Brodie E.L."/>
            <person name="Williams K.H."/>
            <person name="Hubbard S.S."/>
            <person name="Banfield J.F."/>
        </authorList>
    </citation>
    <scope>NUCLEOTIDE SEQUENCE [LARGE SCALE GENOMIC DNA]</scope>
</reference>
<dbReference type="InterPro" id="IPR004692">
    <property type="entry name" value="SecG"/>
</dbReference>
<evidence type="ECO:0000313" key="11">
    <source>
        <dbReference type="Proteomes" id="UP000176951"/>
    </source>
</evidence>
<evidence type="ECO:0000256" key="5">
    <source>
        <dbReference type="ARBA" id="ARBA00022927"/>
    </source>
</evidence>
<evidence type="ECO:0000256" key="1">
    <source>
        <dbReference type="ARBA" id="ARBA00004141"/>
    </source>
</evidence>
<comment type="similarity">
    <text evidence="2 9">Belongs to the SecG family.</text>
</comment>
<accession>A0A1G2PXB1</accession>
<name>A0A1G2PXB1_9BACT</name>
<dbReference type="Pfam" id="PF03840">
    <property type="entry name" value="SecG"/>
    <property type="match status" value="1"/>
</dbReference>
<comment type="function">
    <text evidence="9">Involved in protein export. Participates in an early event of protein translocation.</text>
</comment>
<evidence type="ECO:0000313" key="10">
    <source>
        <dbReference type="EMBL" id="OHA52965.1"/>
    </source>
</evidence>
<dbReference type="GO" id="GO:0009306">
    <property type="term" value="P:protein secretion"/>
    <property type="evidence" value="ECO:0007669"/>
    <property type="project" value="UniProtKB-UniRule"/>
</dbReference>
<dbReference type="GO" id="GO:0015450">
    <property type="term" value="F:protein-transporting ATPase activity"/>
    <property type="evidence" value="ECO:0007669"/>
    <property type="project" value="UniProtKB-UniRule"/>
</dbReference>
<dbReference type="NCBIfam" id="TIGR00810">
    <property type="entry name" value="secG"/>
    <property type="match status" value="1"/>
</dbReference>
<evidence type="ECO:0000256" key="8">
    <source>
        <dbReference type="ARBA" id="ARBA00023136"/>
    </source>
</evidence>
<evidence type="ECO:0000256" key="9">
    <source>
        <dbReference type="RuleBase" id="RU365087"/>
    </source>
</evidence>
<evidence type="ECO:0000256" key="6">
    <source>
        <dbReference type="ARBA" id="ARBA00022989"/>
    </source>
</evidence>
<evidence type="ECO:0000256" key="3">
    <source>
        <dbReference type="ARBA" id="ARBA00022448"/>
    </source>
</evidence>
<dbReference type="Proteomes" id="UP000176951">
    <property type="component" value="Unassembled WGS sequence"/>
</dbReference>
<dbReference type="AlphaFoldDB" id="A0A1G2PXB1"/>
<comment type="caution">
    <text evidence="10">The sequence shown here is derived from an EMBL/GenBank/DDBJ whole genome shotgun (WGS) entry which is preliminary data.</text>
</comment>
<dbReference type="GO" id="GO:0005886">
    <property type="term" value="C:plasma membrane"/>
    <property type="evidence" value="ECO:0007669"/>
    <property type="project" value="UniProtKB-SubCell"/>
</dbReference>
<keyword evidence="9" id="KW-1003">Cell membrane</keyword>
<gene>
    <name evidence="10" type="ORF">A3A97_03985</name>
</gene>
<protein>
    <recommendedName>
        <fullName evidence="9">Protein-export membrane protein SecG</fullName>
    </recommendedName>
</protein>
<evidence type="ECO:0000256" key="4">
    <source>
        <dbReference type="ARBA" id="ARBA00022692"/>
    </source>
</evidence>
<keyword evidence="8 9" id="KW-0472">Membrane</keyword>
<feature type="transmembrane region" description="Helical" evidence="9">
    <location>
        <begin position="6"/>
        <end position="25"/>
    </location>
</feature>
<organism evidence="10 11">
    <name type="scientific">Candidatus Terrybacteria bacterium RIFCSPLOWO2_01_FULL_40_23</name>
    <dbReference type="NCBI Taxonomy" id="1802366"/>
    <lineage>
        <taxon>Bacteria</taxon>
        <taxon>Candidatus Terryibacteriota</taxon>
    </lineage>
</organism>
<evidence type="ECO:0000256" key="7">
    <source>
        <dbReference type="ARBA" id="ARBA00023010"/>
    </source>
</evidence>
<keyword evidence="5 9" id="KW-0653">Protein transport</keyword>
<dbReference type="EMBL" id="MHSW01000002">
    <property type="protein sequence ID" value="OHA52965.1"/>
    <property type="molecule type" value="Genomic_DNA"/>
</dbReference>
<evidence type="ECO:0000256" key="2">
    <source>
        <dbReference type="ARBA" id="ARBA00008445"/>
    </source>
</evidence>
<keyword evidence="7 9" id="KW-0811">Translocation</keyword>
<keyword evidence="4 9" id="KW-0812">Transmembrane</keyword>
<comment type="subcellular location">
    <subcellularLocation>
        <location evidence="9">Cell membrane</location>
        <topology evidence="9">Multi-pass membrane protein</topology>
    </subcellularLocation>
    <subcellularLocation>
        <location evidence="1">Membrane</location>
        <topology evidence="1">Multi-pass membrane protein</topology>
    </subcellularLocation>
</comment>
<keyword evidence="6 9" id="KW-1133">Transmembrane helix</keyword>
<feature type="transmembrane region" description="Helical" evidence="9">
    <location>
        <begin position="52"/>
        <end position="75"/>
    </location>
</feature>
<sequence>MPALQFIVYPFIIVIAILLIVAILLQQRGTGLGATFGGEGNVFASRRGFERILFLFSIVLTVLLFAAAIFALVFIK</sequence>
<keyword evidence="3 9" id="KW-0813">Transport</keyword>
<proteinExistence type="inferred from homology"/>